<proteinExistence type="predicted"/>
<accession>A0A9X9QA66</accession>
<organism evidence="2 3">
    <name type="scientific">Gulo gulo</name>
    <name type="common">Wolverine</name>
    <name type="synonym">Gluton</name>
    <dbReference type="NCBI Taxonomy" id="48420"/>
    <lineage>
        <taxon>Eukaryota</taxon>
        <taxon>Metazoa</taxon>
        <taxon>Chordata</taxon>
        <taxon>Craniata</taxon>
        <taxon>Vertebrata</taxon>
        <taxon>Euteleostomi</taxon>
        <taxon>Mammalia</taxon>
        <taxon>Eutheria</taxon>
        <taxon>Laurasiatheria</taxon>
        <taxon>Carnivora</taxon>
        <taxon>Caniformia</taxon>
        <taxon>Musteloidea</taxon>
        <taxon>Mustelidae</taxon>
        <taxon>Guloninae</taxon>
        <taxon>Gulo</taxon>
    </lineage>
</organism>
<protein>
    <submittedName>
        <fullName evidence="2">Uncharacterized protein</fullName>
    </submittedName>
</protein>
<feature type="region of interest" description="Disordered" evidence="1">
    <location>
        <begin position="1"/>
        <end position="99"/>
    </location>
</feature>
<evidence type="ECO:0000313" key="3">
    <source>
        <dbReference type="Proteomes" id="UP000269945"/>
    </source>
</evidence>
<comment type="caution">
    <text evidence="2">The sequence shown here is derived from an EMBL/GenBank/DDBJ whole genome shotgun (WGS) entry which is preliminary data.</text>
</comment>
<dbReference type="AlphaFoldDB" id="A0A9X9QA66"/>
<keyword evidence="3" id="KW-1185">Reference proteome</keyword>
<evidence type="ECO:0000313" key="2">
    <source>
        <dbReference type="EMBL" id="VCX41732.1"/>
    </source>
</evidence>
<gene>
    <name evidence="2" type="ORF">BN2614_LOCUS3</name>
</gene>
<dbReference type="EMBL" id="CYRY02046119">
    <property type="protein sequence ID" value="VCX41732.1"/>
    <property type="molecule type" value="Genomic_DNA"/>
</dbReference>
<dbReference type="Proteomes" id="UP000269945">
    <property type="component" value="Unassembled WGS sequence"/>
</dbReference>
<sequence length="99" mass="10816">RGLAQVQKRGPGWGHGSRDISGQVLRKGYPADRGCAPKNRVRSRSSRMSQTQGNHGKGRLGGKKRRVKDNPKCPDSSVQLPRPAAVHPLGNSPSIWKEK</sequence>
<feature type="compositionally biased region" description="Basic residues" evidence="1">
    <location>
        <begin position="56"/>
        <end position="67"/>
    </location>
</feature>
<feature type="non-terminal residue" evidence="2">
    <location>
        <position position="1"/>
    </location>
</feature>
<evidence type="ECO:0000256" key="1">
    <source>
        <dbReference type="SAM" id="MobiDB-lite"/>
    </source>
</evidence>
<name>A0A9X9QA66_GULGU</name>
<reference evidence="2 3" key="1">
    <citation type="submission" date="2018-10" db="EMBL/GenBank/DDBJ databases">
        <authorList>
            <person name="Ekblom R."/>
            <person name="Jareborg N."/>
        </authorList>
    </citation>
    <scope>NUCLEOTIDE SEQUENCE [LARGE SCALE GENOMIC DNA]</scope>
    <source>
        <tissue evidence="2">Muscle</tissue>
    </source>
</reference>